<protein>
    <submittedName>
        <fullName evidence="2">Uncharacterized protein</fullName>
    </submittedName>
</protein>
<name>A0A478FQY5_9MOLU</name>
<dbReference type="AlphaFoldDB" id="A0A478FQY5"/>
<evidence type="ECO:0000313" key="2">
    <source>
        <dbReference type="EMBL" id="GCE63547.1"/>
    </source>
</evidence>
<evidence type="ECO:0000256" key="1">
    <source>
        <dbReference type="SAM" id="MobiDB-lite"/>
    </source>
</evidence>
<feature type="region of interest" description="Disordered" evidence="1">
    <location>
        <begin position="42"/>
        <end position="62"/>
    </location>
</feature>
<proteinExistence type="predicted"/>
<reference evidence="2 3" key="1">
    <citation type="submission" date="2019-01" db="EMBL/GenBank/DDBJ databases">
        <title>Draft genome sequences of Candidatus Mycoplasma haemohominis SWG34-3 identified from a patient with pyrexia, anemia and liver dysfunction.</title>
        <authorList>
            <person name="Sekizuka T."/>
            <person name="Hattori N."/>
            <person name="Katano H."/>
            <person name="Takuma T."/>
            <person name="Ito T."/>
            <person name="Arai N."/>
            <person name="Yanai R."/>
            <person name="Ishii S."/>
            <person name="Miura Y."/>
            <person name="Tokunaga T."/>
            <person name="Watanabe H."/>
            <person name="Nomura N."/>
            <person name="Eguchi J."/>
            <person name="Arai T."/>
            <person name="Hasegawa H."/>
            <person name="Nakamaki T."/>
            <person name="Wakita T."/>
            <person name="Niki Y."/>
            <person name="Kuroda M."/>
        </authorList>
    </citation>
    <scope>NUCLEOTIDE SEQUENCE [LARGE SCALE GENOMIC DNA]</scope>
    <source>
        <strain evidence="2">SWG34-3</strain>
    </source>
</reference>
<sequence length="378" mass="42452">MSIFSTIVKALTVTGVVSGAAGVGSKIYLKNGHGFGTMNVDSSSSERVVDNPVTPLSTLDSQTPARRTYGTELISKNFDLVTASTEEKIILNILMERLDPTKESLTHYSGTKFKTSPQVVFNKETFNSNVGLVNYSLTVVQKPDASNVDLWRNACISALDQEVSDDVKKEGSEEYKELARLREWCTIPTVDHVLRRHKLTPLNTDLSNNKDEEDWKDVISGGWFKKKEGNKQPWEDQSFITGNDLTSVIGTDKSGINDKDSVTNTHIELFKKRCKVELEKPFERTNFYLTTQFINGISGDSRPTIDAFQEVALFCMKPMKASEYITKALQGKVQDKLVIPTTDYCYMSNSDFDKWTTHNPLDGKTFWCAVKALYKSKN</sequence>
<accession>A0A478FQY5</accession>
<dbReference type="Proteomes" id="UP000324831">
    <property type="component" value="Unassembled WGS sequence"/>
</dbReference>
<dbReference type="EMBL" id="BIMN01000002">
    <property type="protein sequence ID" value="GCE63547.1"/>
    <property type="molecule type" value="Genomic_DNA"/>
</dbReference>
<organism evidence="2 3">
    <name type="scientific">Candidatus Mycoplasma haematohominis</name>
    <dbReference type="NCBI Taxonomy" id="1494318"/>
    <lineage>
        <taxon>Bacteria</taxon>
        <taxon>Bacillati</taxon>
        <taxon>Mycoplasmatota</taxon>
        <taxon>Mollicutes</taxon>
        <taxon>Mycoplasmataceae</taxon>
        <taxon>Mycoplasma</taxon>
    </lineage>
</organism>
<comment type="caution">
    <text evidence="2">The sequence shown here is derived from an EMBL/GenBank/DDBJ whole genome shotgun (WGS) entry which is preliminary data.</text>
</comment>
<gene>
    <name evidence="2" type="ORF">MHSWG343_05440</name>
</gene>
<evidence type="ECO:0000313" key="3">
    <source>
        <dbReference type="Proteomes" id="UP000324831"/>
    </source>
</evidence>